<dbReference type="AlphaFoldDB" id="A0A257SNA0"/>
<evidence type="ECO:0000313" key="2">
    <source>
        <dbReference type="EMBL" id="OYV73890.1"/>
    </source>
</evidence>
<name>A0A257SNA0_9PROT</name>
<protein>
    <submittedName>
        <fullName evidence="2">Uncharacterized protein</fullName>
    </submittedName>
</protein>
<evidence type="ECO:0000313" key="3">
    <source>
        <dbReference type="Proteomes" id="UP000216779"/>
    </source>
</evidence>
<gene>
    <name evidence="2" type="ORF">B7Z70_12690</name>
</gene>
<sequence>MPVRGAGCVSEDTPPRSASSHRHTLLQQRGAPIAAIDMELNVVRSELHAFYETGWLQPSHGAAPTPQIA</sequence>
<reference evidence="2 3" key="1">
    <citation type="submission" date="2017-03" db="EMBL/GenBank/DDBJ databases">
        <title>Lifting the veil on microbial sulfur biogeochemistry in mining wastewaters.</title>
        <authorList>
            <person name="Kantor R.S."/>
            <person name="Colenbrander Nelson T."/>
            <person name="Marshall S."/>
            <person name="Bennett D."/>
            <person name="Apte S."/>
            <person name="Camacho D."/>
            <person name="Thomas B.C."/>
            <person name="Warren L.A."/>
            <person name="Banfield J.F."/>
        </authorList>
    </citation>
    <scope>NUCLEOTIDE SEQUENCE [LARGE SCALE GENOMIC DNA]</scope>
    <source>
        <strain evidence="2">21-59-9</strain>
    </source>
</reference>
<accession>A0A257SNA0</accession>
<proteinExistence type="predicted"/>
<feature type="region of interest" description="Disordered" evidence="1">
    <location>
        <begin position="1"/>
        <end position="24"/>
    </location>
</feature>
<dbReference type="Proteomes" id="UP000216779">
    <property type="component" value="Unassembled WGS sequence"/>
</dbReference>
<evidence type="ECO:0000256" key="1">
    <source>
        <dbReference type="SAM" id="MobiDB-lite"/>
    </source>
</evidence>
<dbReference type="EMBL" id="NCBC01000634">
    <property type="protein sequence ID" value="OYV73890.1"/>
    <property type="molecule type" value="Genomic_DNA"/>
</dbReference>
<comment type="caution">
    <text evidence="2">The sequence shown here is derived from an EMBL/GenBank/DDBJ whole genome shotgun (WGS) entry which is preliminary data.</text>
</comment>
<organism evidence="2 3">
    <name type="scientific">Acidithiobacillus ferrivorans</name>
    <dbReference type="NCBI Taxonomy" id="160808"/>
    <lineage>
        <taxon>Bacteria</taxon>
        <taxon>Pseudomonadati</taxon>
        <taxon>Pseudomonadota</taxon>
        <taxon>Acidithiobacillia</taxon>
        <taxon>Acidithiobacillales</taxon>
        <taxon>Acidithiobacillaceae</taxon>
        <taxon>Acidithiobacillus</taxon>
    </lineage>
</organism>